<keyword evidence="3" id="KW-0863">Zinc-finger</keyword>
<dbReference type="GO" id="GO:0005654">
    <property type="term" value="C:nucleoplasm"/>
    <property type="evidence" value="ECO:0007669"/>
    <property type="project" value="TreeGrafter"/>
</dbReference>
<evidence type="ECO:0000313" key="10">
    <source>
        <dbReference type="EMBL" id="KAF0294938.1"/>
    </source>
</evidence>
<gene>
    <name evidence="10" type="primary">MIER1</name>
    <name evidence="10" type="ORF">FJT64_007465</name>
</gene>
<evidence type="ECO:0000256" key="4">
    <source>
        <dbReference type="ARBA" id="ARBA00022833"/>
    </source>
</evidence>
<dbReference type="SUPFAM" id="SSF101447">
    <property type="entry name" value="Formin homology 2 domain (FH2 domain)"/>
    <property type="match status" value="1"/>
</dbReference>
<dbReference type="InterPro" id="IPR000949">
    <property type="entry name" value="ELM2_dom"/>
</dbReference>
<evidence type="ECO:0000256" key="7">
    <source>
        <dbReference type="SAM" id="MobiDB-lite"/>
    </source>
</evidence>
<dbReference type="AlphaFoldDB" id="A0A6A4VYH1"/>
<feature type="compositionally biased region" description="Basic and acidic residues" evidence="7">
    <location>
        <begin position="202"/>
        <end position="228"/>
    </location>
</feature>
<dbReference type="InterPro" id="IPR040138">
    <property type="entry name" value="MIER/MTA"/>
</dbReference>
<dbReference type="GO" id="GO:0008270">
    <property type="term" value="F:zinc ion binding"/>
    <property type="evidence" value="ECO:0007669"/>
    <property type="project" value="UniProtKB-KW"/>
</dbReference>
<evidence type="ECO:0000313" key="11">
    <source>
        <dbReference type="Proteomes" id="UP000440578"/>
    </source>
</evidence>
<evidence type="ECO:0000256" key="2">
    <source>
        <dbReference type="ARBA" id="ARBA00022723"/>
    </source>
</evidence>
<feature type="region of interest" description="Disordered" evidence="7">
    <location>
        <begin position="335"/>
        <end position="358"/>
    </location>
</feature>
<dbReference type="CDD" id="cd11661">
    <property type="entry name" value="SANT_MTA3_like"/>
    <property type="match status" value="1"/>
</dbReference>
<keyword evidence="4" id="KW-0862">Zinc</keyword>
<keyword evidence="5" id="KW-0238">DNA-binding</keyword>
<accession>A0A6A4VYH1</accession>
<dbReference type="GO" id="GO:0003714">
    <property type="term" value="F:transcription corepressor activity"/>
    <property type="evidence" value="ECO:0007669"/>
    <property type="project" value="TreeGrafter"/>
</dbReference>
<keyword evidence="6" id="KW-0539">Nucleus</keyword>
<dbReference type="GO" id="GO:0042826">
    <property type="term" value="F:histone deacetylase binding"/>
    <property type="evidence" value="ECO:0007669"/>
    <property type="project" value="TreeGrafter"/>
</dbReference>
<proteinExistence type="predicted"/>
<feature type="compositionally biased region" description="Low complexity" evidence="7">
    <location>
        <begin position="72"/>
        <end position="84"/>
    </location>
</feature>
<dbReference type="Pfam" id="PF00249">
    <property type="entry name" value="Myb_DNA-binding"/>
    <property type="match status" value="1"/>
</dbReference>
<dbReference type="GO" id="GO:0003677">
    <property type="term" value="F:DNA binding"/>
    <property type="evidence" value="ECO:0007669"/>
    <property type="project" value="UniProtKB-KW"/>
</dbReference>
<feature type="region of interest" description="Disordered" evidence="7">
    <location>
        <begin position="1"/>
        <end position="131"/>
    </location>
</feature>
<reference evidence="10 11" key="1">
    <citation type="submission" date="2019-07" db="EMBL/GenBank/DDBJ databases">
        <title>Draft genome assembly of a fouling barnacle, Amphibalanus amphitrite (Darwin, 1854): The first reference genome for Thecostraca.</title>
        <authorList>
            <person name="Kim W."/>
        </authorList>
    </citation>
    <scope>NUCLEOTIDE SEQUENCE [LARGE SCALE GENOMIC DNA]</scope>
    <source>
        <strain evidence="10">SNU_AA5</strain>
        <tissue evidence="10">Soma without cirri and trophi</tissue>
    </source>
</reference>
<sequence length="371" mass="40750">MADPSVGCCGRLSPCPRVQPWPPAGQAGELPPPPPPPPPLPESDSDPAIERLLALYSGGSDTHTLLEDDADASQSSSASEEILSNQDLTLDKALIGRELLGECDPPDDGDDEPPAKRPCLASVADEPADDTVWRKTASVGPEFQAELPALRPAAHRRRSRPDRLVWDPSRLPEHEVERYQRRLRPAVVSAAPPPAAPRPARRQPDHEQALRHLQESGHDVEEAARRVSSEPPRPAGRLDHWSDHECTLFEQALRLHGKDFGTIQRQMLPTRSVGEIVNFYYLWKKTERHRQFLSLTQFDRRKYGAEPALSEPCPRMLSAAASSLQILMATDPWEHGPWAAAGDPQPSAQQPQPPPAGLASLLASCPQLLLP</sequence>
<evidence type="ECO:0000256" key="5">
    <source>
        <dbReference type="ARBA" id="ARBA00023125"/>
    </source>
</evidence>
<dbReference type="PROSITE" id="PS51156">
    <property type="entry name" value="ELM2"/>
    <property type="match status" value="1"/>
</dbReference>
<evidence type="ECO:0000256" key="6">
    <source>
        <dbReference type="ARBA" id="ARBA00023242"/>
    </source>
</evidence>
<comment type="subcellular location">
    <subcellularLocation>
        <location evidence="1">Nucleus</location>
    </subcellularLocation>
</comment>
<dbReference type="OrthoDB" id="5916873at2759"/>
<dbReference type="Pfam" id="PF01448">
    <property type="entry name" value="ELM2"/>
    <property type="match status" value="1"/>
</dbReference>
<dbReference type="GO" id="GO:0000122">
    <property type="term" value="P:negative regulation of transcription by RNA polymerase II"/>
    <property type="evidence" value="ECO:0007669"/>
    <property type="project" value="TreeGrafter"/>
</dbReference>
<protein>
    <submittedName>
        <fullName evidence="10">Mesoderm induction early response protein 1</fullName>
    </submittedName>
</protein>
<dbReference type="SMART" id="SM01189">
    <property type="entry name" value="ELM2"/>
    <property type="match status" value="1"/>
</dbReference>
<dbReference type="EMBL" id="VIIS01001648">
    <property type="protein sequence ID" value="KAF0294938.1"/>
    <property type="molecule type" value="Genomic_DNA"/>
</dbReference>
<evidence type="ECO:0000259" key="8">
    <source>
        <dbReference type="PROSITE" id="PS51156"/>
    </source>
</evidence>
<dbReference type="SMART" id="SM00717">
    <property type="entry name" value="SANT"/>
    <property type="match status" value="1"/>
</dbReference>
<feature type="region of interest" description="Disordered" evidence="7">
    <location>
        <begin position="189"/>
        <end position="239"/>
    </location>
</feature>
<evidence type="ECO:0000256" key="1">
    <source>
        <dbReference type="ARBA" id="ARBA00004123"/>
    </source>
</evidence>
<feature type="compositionally biased region" description="Pro residues" evidence="7">
    <location>
        <begin position="30"/>
        <end position="41"/>
    </location>
</feature>
<feature type="domain" description="SANT" evidence="9">
    <location>
        <begin position="236"/>
        <end position="288"/>
    </location>
</feature>
<organism evidence="10 11">
    <name type="scientific">Amphibalanus amphitrite</name>
    <name type="common">Striped barnacle</name>
    <name type="synonym">Balanus amphitrite</name>
    <dbReference type="NCBI Taxonomy" id="1232801"/>
    <lineage>
        <taxon>Eukaryota</taxon>
        <taxon>Metazoa</taxon>
        <taxon>Ecdysozoa</taxon>
        <taxon>Arthropoda</taxon>
        <taxon>Crustacea</taxon>
        <taxon>Multicrustacea</taxon>
        <taxon>Cirripedia</taxon>
        <taxon>Thoracica</taxon>
        <taxon>Thoracicalcarea</taxon>
        <taxon>Balanomorpha</taxon>
        <taxon>Balanoidea</taxon>
        <taxon>Balanidae</taxon>
        <taxon>Amphibalaninae</taxon>
        <taxon>Amphibalanus</taxon>
    </lineage>
</organism>
<dbReference type="InterPro" id="IPR009057">
    <property type="entry name" value="Homeodomain-like_sf"/>
</dbReference>
<evidence type="ECO:0000256" key="3">
    <source>
        <dbReference type="ARBA" id="ARBA00022771"/>
    </source>
</evidence>
<dbReference type="Proteomes" id="UP000440578">
    <property type="component" value="Unassembled WGS sequence"/>
</dbReference>
<feature type="compositionally biased region" description="Low complexity" evidence="7">
    <location>
        <begin position="339"/>
        <end position="350"/>
    </location>
</feature>
<dbReference type="InterPro" id="IPR017884">
    <property type="entry name" value="SANT_dom"/>
</dbReference>
<name>A0A6A4VYH1_AMPAM</name>
<dbReference type="PROSITE" id="PS51293">
    <property type="entry name" value="SANT"/>
    <property type="match status" value="1"/>
</dbReference>
<evidence type="ECO:0000259" key="9">
    <source>
        <dbReference type="PROSITE" id="PS51293"/>
    </source>
</evidence>
<dbReference type="FunFam" id="1.10.10.60:FF:000012">
    <property type="entry name" value="Metastasis-associated 1 family, member 3"/>
    <property type="match status" value="1"/>
</dbReference>
<dbReference type="Gene3D" id="1.10.10.60">
    <property type="entry name" value="Homeodomain-like"/>
    <property type="match status" value="1"/>
</dbReference>
<feature type="domain" description="ELM2" evidence="8">
    <location>
        <begin position="135"/>
        <end position="231"/>
    </location>
</feature>
<dbReference type="PANTHER" id="PTHR10865:SF28">
    <property type="entry name" value="ELM2 DOMAIN-CONTAINING PROTEIN"/>
    <property type="match status" value="1"/>
</dbReference>
<comment type="caution">
    <text evidence="10">The sequence shown here is derived from an EMBL/GenBank/DDBJ whole genome shotgun (WGS) entry which is preliminary data.</text>
</comment>
<keyword evidence="11" id="KW-1185">Reference proteome</keyword>
<dbReference type="SUPFAM" id="SSF46689">
    <property type="entry name" value="Homeodomain-like"/>
    <property type="match status" value="1"/>
</dbReference>
<keyword evidence="2" id="KW-0479">Metal-binding</keyword>
<dbReference type="PANTHER" id="PTHR10865">
    <property type="entry name" value="METASTASIS-ASSOCIATED PROTEIN AND MESODERM INDUCTION EARLY RESPONSE PROTEIN"/>
    <property type="match status" value="1"/>
</dbReference>
<dbReference type="InterPro" id="IPR001005">
    <property type="entry name" value="SANT/Myb"/>
</dbReference>